<dbReference type="Proteomes" id="UP001165186">
    <property type="component" value="Unassembled WGS sequence"/>
</dbReference>
<reference evidence="1" key="1">
    <citation type="submission" date="2024-09" db="EMBL/GenBank/DDBJ databases">
        <title>Draft Genome Sequences of Neofusicoccum parvum.</title>
        <authorList>
            <person name="Ashida A."/>
            <person name="Camagna M."/>
            <person name="Tanaka A."/>
            <person name="Takemoto D."/>
        </authorList>
    </citation>
    <scope>NUCLEOTIDE SEQUENCE</scope>
    <source>
        <strain evidence="1">PPO83</strain>
    </source>
</reference>
<accession>A0ACB5S7K2</accession>
<comment type="caution">
    <text evidence="1">The sequence shown here is derived from an EMBL/GenBank/DDBJ whole genome shotgun (WGS) entry which is preliminary data.</text>
</comment>
<protein>
    <submittedName>
        <fullName evidence="1">Uncharacterized protein</fullName>
    </submittedName>
</protein>
<evidence type="ECO:0000313" key="2">
    <source>
        <dbReference type="Proteomes" id="UP001165186"/>
    </source>
</evidence>
<organism evidence="1 2">
    <name type="scientific">Neofusicoccum parvum</name>
    <dbReference type="NCBI Taxonomy" id="310453"/>
    <lineage>
        <taxon>Eukaryota</taxon>
        <taxon>Fungi</taxon>
        <taxon>Dikarya</taxon>
        <taxon>Ascomycota</taxon>
        <taxon>Pezizomycotina</taxon>
        <taxon>Dothideomycetes</taxon>
        <taxon>Dothideomycetes incertae sedis</taxon>
        <taxon>Botryosphaeriales</taxon>
        <taxon>Botryosphaeriaceae</taxon>
        <taxon>Neofusicoccum</taxon>
    </lineage>
</organism>
<name>A0ACB5S7K2_9PEZI</name>
<sequence length="337" mass="37446">MNPLRLLQSLLNRLLPFTRPGTPLLQDLVHTLALCAFLYFAPTIFESRSAHQRQQPHPESDADAAGLAHHHDATAPQPDHRGPVPRADELPAAEHEADDEDDDAAFDEAEQFEEDDDPDGDAAAFVDGEAAGPGAAAAARRAAANRQVGAKKARSIARRDQRRAYHEFVRAQAEAARAREAEGAEEREAGLFEEKRRRAVAEAALEERARREREEKRERERRAREEEAGRQREALRLVRSGLEGRGAVEVREVVERVGRGGEDGRAWLERLLRADGVVGRGVGRDGCVRMITAGGWVVRVEESDMQMAWKRAAKLQAAKITYAHLGEALEEVLRHRA</sequence>
<keyword evidence="2" id="KW-1185">Reference proteome</keyword>
<dbReference type="EMBL" id="BSXG01000050">
    <property type="protein sequence ID" value="GME28661.1"/>
    <property type="molecule type" value="Genomic_DNA"/>
</dbReference>
<gene>
    <name evidence="1" type="primary">g8099</name>
    <name evidence="1" type="ORF">NpPPO83_00008099</name>
</gene>
<proteinExistence type="predicted"/>
<evidence type="ECO:0000313" key="1">
    <source>
        <dbReference type="EMBL" id="GME28661.1"/>
    </source>
</evidence>